<accession>A0ABV3J2L2</accession>
<dbReference type="SUPFAM" id="SSF88697">
    <property type="entry name" value="PUA domain-like"/>
    <property type="match status" value="1"/>
</dbReference>
<dbReference type="InterPro" id="IPR045134">
    <property type="entry name" value="UHRF1/2-like"/>
</dbReference>
<dbReference type="RefSeq" id="WP_366089287.1">
    <property type="nucleotide sequence ID" value="NZ_JBFASG010000024.1"/>
</dbReference>
<dbReference type="PANTHER" id="PTHR14140:SF27">
    <property type="entry name" value="OS04G0289800 PROTEIN"/>
    <property type="match status" value="1"/>
</dbReference>
<dbReference type="Pfam" id="PF02182">
    <property type="entry name" value="SAD_SRA"/>
    <property type="match status" value="1"/>
</dbReference>
<dbReference type="InterPro" id="IPR036987">
    <property type="entry name" value="SRA-YDG_sf"/>
</dbReference>
<dbReference type="Gene3D" id="1.10.30.50">
    <property type="match status" value="1"/>
</dbReference>
<dbReference type="Pfam" id="PF13391">
    <property type="entry name" value="HNH_2"/>
    <property type="match status" value="1"/>
</dbReference>
<sequence>MATTRAKNPVSFGTPAGVEEGQWFKGHTELHAAGVHRRNGRGIAGTAKEGADSIVLSGGYVDDVFEGDRVIYTGEGGLNDDRTRLVADQTMDSPGNAGLLLSQALGYPVRVIKGLDIRGTKRRKVHGGYQYLGLYEVVDHWMTVGQDGFRICQFELHKLKPGQEPRPRPVSPPDDGEETSVEEAVRRLVTHERRLRDSAVVQQVKAFYDNTCQICQDRLVVSPNGDAYSEAAHIQALGRPHNGPDKIWNVLCLCPNCHARFDRGALQLTDDLDVIDGLTQKFVRALTRVREHQIRVDCVRMHRARWADRTIIS</sequence>
<comment type="caution">
    <text evidence="3">The sequence shown here is derived from an EMBL/GenBank/DDBJ whole genome shotgun (WGS) entry which is preliminary data.</text>
</comment>
<dbReference type="CDD" id="cd00085">
    <property type="entry name" value="HNHc"/>
    <property type="match status" value="1"/>
</dbReference>
<evidence type="ECO:0000259" key="2">
    <source>
        <dbReference type="PROSITE" id="PS51015"/>
    </source>
</evidence>
<keyword evidence="4" id="KW-1185">Reference proteome</keyword>
<evidence type="ECO:0000313" key="4">
    <source>
        <dbReference type="Proteomes" id="UP001552479"/>
    </source>
</evidence>
<dbReference type="InterPro" id="IPR003105">
    <property type="entry name" value="SRA_YDG"/>
</dbReference>
<dbReference type="PANTHER" id="PTHR14140">
    <property type="entry name" value="E3 UBIQUITIN-PROTEIN LIGASE UHRF-RELATED"/>
    <property type="match status" value="1"/>
</dbReference>
<feature type="region of interest" description="Disordered" evidence="1">
    <location>
        <begin position="160"/>
        <end position="181"/>
    </location>
</feature>
<name>A0ABV3J2L2_9ACTN</name>
<dbReference type="Proteomes" id="UP001552479">
    <property type="component" value="Unassembled WGS sequence"/>
</dbReference>
<dbReference type="EMBL" id="JBFASG010000024">
    <property type="protein sequence ID" value="MEV4925642.1"/>
    <property type="molecule type" value="Genomic_DNA"/>
</dbReference>
<evidence type="ECO:0000313" key="3">
    <source>
        <dbReference type="EMBL" id="MEV4925642.1"/>
    </source>
</evidence>
<organism evidence="3 4">
    <name type="scientific">Streptomyces roseoverticillatus</name>
    <dbReference type="NCBI Taxonomy" id="66429"/>
    <lineage>
        <taxon>Bacteria</taxon>
        <taxon>Bacillati</taxon>
        <taxon>Actinomycetota</taxon>
        <taxon>Actinomycetes</taxon>
        <taxon>Kitasatosporales</taxon>
        <taxon>Streptomycetaceae</taxon>
        <taxon>Streptomyces</taxon>
    </lineage>
</organism>
<dbReference type="PROSITE" id="PS51015">
    <property type="entry name" value="YDG"/>
    <property type="match status" value="1"/>
</dbReference>
<dbReference type="InterPro" id="IPR015947">
    <property type="entry name" value="PUA-like_sf"/>
</dbReference>
<dbReference type="SMART" id="SM00466">
    <property type="entry name" value="SRA"/>
    <property type="match status" value="1"/>
</dbReference>
<protein>
    <submittedName>
        <fullName evidence="3">YDG/SRA domain-containing protein</fullName>
    </submittedName>
</protein>
<reference evidence="3 4" key="1">
    <citation type="submission" date="2024-06" db="EMBL/GenBank/DDBJ databases">
        <title>The Natural Products Discovery Center: Release of the First 8490 Sequenced Strains for Exploring Actinobacteria Biosynthetic Diversity.</title>
        <authorList>
            <person name="Kalkreuter E."/>
            <person name="Kautsar S.A."/>
            <person name="Yang D."/>
            <person name="Bader C.D."/>
            <person name="Teijaro C.N."/>
            <person name="Fluegel L."/>
            <person name="Davis C.M."/>
            <person name="Simpson J.R."/>
            <person name="Lauterbach L."/>
            <person name="Steele A.D."/>
            <person name="Gui C."/>
            <person name="Meng S."/>
            <person name="Li G."/>
            <person name="Viehrig K."/>
            <person name="Ye F."/>
            <person name="Su P."/>
            <person name="Kiefer A.F."/>
            <person name="Nichols A."/>
            <person name="Cepeda A.J."/>
            <person name="Yan W."/>
            <person name="Fan B."/>
            <person name="Jiang Y."/>
            <person name="Adhikari A."/>
            <person name="Zheng C.-J."/>
            <person name="Schuster L."/>
            <person name="Cowan T.M."/>
            <person name="Smanski M.J."/>
            <person name="Chevrette M.G."/>
            <person name="De Carvalho L.P.S."/>
            <person name="Shen B."/>
        </authorList>
    </citation>
    <scope>NUCLEOTIDE SEQUENCE [LARGE SCALE GENOMIC DNA]</scope>
    <source>
        <strain evidence="3 4">NPDC053791</strain>
    </source>
</reference>
<proteinExistence type="predicted"/>
<feature type="domain" description="YDG" evidence="2">
    <location>
        <begin position="13"/>
        <end position="158"/>
    </location>
</feature>
<dbReference type="Gene3D" id="2.30.280.10">
    <property type="entry name" value="SRA-YDG"/>
    <property type="match status" value="1"/>
</dbReference>
<dbReference type="InterPro" id="IPR003615">
    <property type="entry name" value="HNH_nuc"/>
</dbReference>
<gene>
    <name evidence="3" type="ORF">AB0L03_22945</name>
</gene>
<evidence type="ECO:0000256" key="1">
    <source>
        <dbReference type="SAM" id="MobiDB-lite"/>
    </source>
</evidence>